<evidence type="ECO:0000259" key="8">
    <source>
        <dbReference type="PROSITE" id="PS51751"/>
    </source>
</evidence>
<comment type="subcellular location">
    <subcellularLocation>
        <location evidence="1">Membrane</location>
        <topology evidence="1">Multi-pass membrane protein</topology>
    </subcellularLocation>
</comment>
<dbReference type="Proteomes" id="UP000008810">
    <property type="component" value="Chromosome 1"/>
</dbReference>
<keyword evidence="11" id="KW-1185">Reference proteome</keyword>
<name>A0A0Q3GVY2_BRADI</name>
<reference evidence="9" key="2">
    <citation type="submission" date="2017-06" db="EMBL/GenBank/DDBJ databases">
        <title>WGS assembly of Brachypodium distachyon.</title>
        <authorList>
            <consortium name="The International Brachypodium Initiative"/>
            <person name="Lucas S."/>
            <person name="Harmon-Smith M."/>
            <person name="Lail K."/>
            <person name="Tice H."/>
            <person name="Grimwood J."/>
            <person name="Bruce D."/>
            <person name="Barry K."/>
            <person name="Shu S."/>
            <person name="Lindquist E."/>
            <person name="Wang M."/>
            <person name="Pitluck S."/>
            <person name="Vogel J.P."/>
            <person name="Garvin D.F."/>
            <person name="Mockler T.C."/>
            <person name="Schmutz J."/>
            <person name="Rokhsar D."/>
            <person name="Bevan M.W."/>
        </authorList>
    </citation>
    <scope>NUCLEOTIDE SEQUENCE</scope>
    <source>
        <strain evidence="9">Bd21</strain>
    </source>
</reference>
<keyword evidence="2 5" id="KW-0812">Transmembrane</keyword>
<dbReference type="Gramene" id="KQK15192">
    <property type="protein sequence ID" value="KQK15192"/>
    <property type="gene ID" value="BRADI_1g21159v3"/>
</dbReference>
<dbReference type="GeneID" id="100835783"/>
<dbReference type="Pfam" id="PF05241">
    <property type="entry name" value="EBP"/>
    <property type="match status" value="1"/>
</dbReference>
<sequence length="181" mass="19663">MDICSQEASKDPKRSNARGEQHSNGRVIFAIIIAFSAPLVVSQGVLPRRLFPAPLVAFSRWYAAKFDDYLTADPPALFRGLTWLELAFQWPLWVANIYSILAHQSWAGTTVLMAGVSTLTSMSAILGDVLGSGRATKKLLLVYVPYAIFAVIAILRGLTILGFPAATANSSLAPPAWKKIM</sequence>
<dbReference type="InterPro" id="IPR051987">
    <property type="entry name" value="Sigma-2_receptor-like"/>
</dbReference>
<feature type="domain" description="EXPERA" evidence="8">
    <location>
        <begin position="22"/>
        <end position="154"/>
    </location>
</feature>
<evidence type="ECO:0000256" key="3">
    <source>
        <dbReference type="ARBA" id="ARBA00022989"/>
    </source>
</evidence>
<evidence type="ECO:0000256" key="7">
    <source>
        <dbReference type="SAM" id="Phobius"/>
    </source>
</evidence>
<keyword evidence="3 5" id="KW-1133">Transmembrane helix</keyword>
<dbReference type="GO" id="GO:0005783">
    <property type="term" value="C:endoplasmic reticulum"/>
    <property type="evidence" value="ECO:0000318"/>
    <property type="project" value="GO_Central"/>
</dbReference>
<organism evidence="9">
    <name type="scientific">Brachypodium distachyon</name>
    <name type="common">Purple false brome</name>
    <name type="synonym">Trachynia distachya</name>
    <dbReference type="NCBI Taxonomy" id="15368"/>
    <lineage>
        <taxon>Eukaryota</taxon>
        <taxon>Viridiplantae</taxon>
        <taxon>Streptophyta</taxon>
        <taxon>Embryophyta</taxon>
        <taxon>Tracheophyta</taxon>
        <taxon>Spermatophyta</taxon>
        <taxon>Magnoliopsida</taxon>
        <taxon>Liliopsida</taxon>
        <taxon>Poales</taxon>
        <taxon>Poaceae</taxon>
        <taxon>BOP clade</taxon>
        <taxon>Pooideae</taxon>
        <taxon>Stipodae</taxon>
        <taxon>Brachypodieae</taxon>
        <taxon>Brachypodium</taxon>
    </lineage>
</organism>
<feature type="transmembrane region" description="Helical" evidence="7">
    <location>
        <begin position="139"/>
        <end position="163"/>
    </location>
</feature>
<dbReference type="PANTHER" id="PTHR31204:SF8">
    <property type="entry name" value="EXPERA DOMAIN-CONTAINING PROTEIN"/>
    <property type="match status" value="1"/>
</dbReference>
<gene>
    <name evidence="10" type="primary">LOC100835783</name>
    <name evidence="9" type="ORF">BRADI_1g21159v3</name>
</gene>
<evidence type="ECO:0000256" key="6">
    <source>
        <dbReference type="SAM" id="MobiDB-lite"/>
    </source>
</evidence>
<dbReference type="KEGG" id="bdi:100835783"/>
<feature type="transmembrane region" description="Helical" evidence="7">
    <location>
        <begin position="106"/>
        <end position="127"/>
    </location>
</feature>
<keyword evidence="4 5" id="KW-0472">Membrane</keyword>
<dbReference type="PROSITE" id="PS51751">
    <property type="entry name" value="EXPERA"/>
    <property type="match status" value="1"/>
</dbReference>
<accession>A0A0Q3GVY2</accession>
<proteinExistence type="predicted"/>
<evidence type="ECO:0000313" key="9">
    <source>
        <dbReference type="EMBL" id="KQK15192.2"/>
    </source>
</evidence>
<dbReference type="EnsemblPlants" id="KQK15192">
    <property type="protein sequence ID" value="KQK15192"/>
    <property type="gene ID" value="BRADI_1g21159v3"/>
</dbReference>
<feature type="compositionally biased region" description="Basic and acidic residues" evidence="6">
    <location>
        <begin position="8"/>
        <end position="20"/>
    </location>
</feature>
<dbReference type="GO" id="GO:0016020">
    <property type="term" value="C:membrane"/>
    <property type="evidence" value="ECO:0007669"/>
    <property type="project" value="UniProtKB-SubCell"/>
</dbReference>
<evidence type="ECO:0000313" key="10">
    <source>
        <dbReference type="EnsemblPlants" id="KQK15192"/>
    </source>
</evidence>
<reference evidence="10" key="3">
    <citation type="submission" date="2018-08" db="UniProtKB">
        <authorList>
            <consortium name="EnsemblPlants"/>
        </authorList>
    </citation>
    <scope>IDENTIFICATION</scope>
    <source>
        <strain evidence="10">cv. Bd21</strain>
    </source>
</reference>
<protein>
    <recommendedName>
        <fullName evidence="8">EXPERA domain-containing protein</fullName>
    </recommendedName>
</protein>
<dbReference type="OrthoDB" id="433124at2759"/>
<evidence type="ECO:0000313" key="11">
    <source>
        <dbReference type="Proteomes" id="UP000008810"/>
    </source>
</evidence>
<dbReference type="InterPro" id="IPR033118">
    <property type="entry name" value="EXPERA"/>
</dbReference>
<feature type="region of interest" description="Disordered" evidence="6">
    <location>
        <begin position="1"/>
        <end position="20"/>
    </location>
</feature>
<reference evidence="9 10" key="1">
    <citation type="journal article" date="2010" name="Nature">
        <title>Genome sequencing and analysis of the model grass Brachypodium distachyon.</title>
        <authorList>
            <consortium name="International Brachypodium Initiative"/>
        </authorList>
    </citation>
    <scope>NUCLEOTIDE SEQUENCE [LARGE SCALE GENOMIC DNA]</scope>
    <source>
        <strain evidence="9">Bd21</strain>
        <strain evidence="10">cv. Bd21</strain>
    </source>
</reference>
<evidence type="ECO:0000256" key="1">
    <source>
        <dbReference type="ARBA" id="ARBA00004141"/>
    </source>
</evidence>
<evidence type="ECO:0000256" key="2">
    <source>
        <dbReference type="ARBA" id="ARBA00022692"/>
    </source>
</evidence>
<feature type="transmembrane region" description="Helical" evidence="7">
    <location>
        <begin position="27"/>
        <end position="46"/>
    </location>
</feature>
<dbReference type="AlphaFoldDB" id="A0A0Q3GVY2"/>
<dbReference type="EMBL" id="CM000880">
    <property type="protein sequence ID" value="KQK15192.2"/>
    <property type="molecule type" value="Genomic_DNA"/>
</dbReference>
<dbReference type="PANTHER" id="PTHR31204">
    <property type="entry name" value="SIGMA INTRACELLULAR RECEPTOR 2"/>
    <property type="match status" value="1"/>
</dbReference>
<dbReference type="RefSeq" id="XP_003559949.1">
    <property type="nucleotide sequence ID" value="XM_003559901.2"/>
</dbReference>
<evidence type="ECO:0000256" key="5">
    <source>
        <dbReference type="PROSITE-ProRule" id="PRU01087"/>
    </source>
</evidence>
<evidence type="ECO:0000256" key="4">
    <source>
        <dbReference type="ARBA" id="ARBA00023136"/>
    </source>
</evidence>